<dbReference type="Gene3D" id="3.40.640.10">
    <property type="entry name" value="Type I PLP-dependent aspartate aminotransferase-like (Major domain)"/>
    <property type="match status" value="1"/>
</dbReference>
<dbReference type="PRINTS" id="PR00035">
    <property type="entry name" value="HTHGNTR"/>
</dbReference>
<dbReference type="PANTHER" id="PTHR46577">
    <property type="entry name" value="HTH-TYPE TRANSCRIPTIONAL REGULATORY PROTEIN GABR"/>
    <property type="match status" value="1"/>
</dbReference>
<comment type="caution">
    <text evidence="8">The sequence shown here is derived from an EMBL/GenBank/DDBJ whole genome shotgun (WGS) entry which is preliminary data.</text>
</comment>
<dbReference type="Pfam" id="PF00155">
    <property type="entry name" value="Aminotran_1_2"/>
    <property type="match status" value="1"/>
</dbReference>
<dbReference type="Pfam" id="PF00392">
    <property type="entry name" value="GntR"/>
    <property type="match status" value="1"/>
</dbReference>
<comment type="similarity">
    <text evidence="1">In the C-terminal section; belongs to the class-I pyridoxal-phosphate-dependent aminotransferase family.</text>
</comment>
<keyword evidence="9" id="KW-1185">Reference proteome</keyword>
<dbReference type="GO" id="GO:0008483">
    <property type="term" value="F:transaminase activity"/>
    <property type="evidence" value="ECO:0007669"/>
    <property type="project" value="UniProtKB-KW"/>
</dbReference>
<organism evidence="8 9">
    <name type="scientific">Brooklawnia cerclae</name>
    <dbReference type="NCBI Taxonomy" id="349934"/>
    <lineage>
        <taxon>Bacteria</taxon>
        <taxon>Bacillati</taxon>
        <taxon>Actinomycetota</taxon>
        <taxon>Actinomycetes</taxon>
        <taxon>Propionibacteriales</taxon>
        <taxon>Propionibacteriaceae</taxon>
        <taxon>Brooklawnia</taxon>
    </lineage>
</organism>
<dbReference type="SMART" id="SM00345">
    <property type="entry name" value="HTH_GNTR"/>
    <property type="match status" value="1"/>
</dbReference>
<feature type="region of interest" description="Disordered" evidence="6">
    <location>
        <begin position="93"/>
        <end position="119"/>
    </location>
</feature>
<evidence type="ECO:0000256" key="1">
    <source>
        <dbReference type="ARBA" id="ARBA00005384"/>
    </source>
</evidence>
<name>A0ABX0SBB1_9ACTN</name>
<dbReference type="PROSITE" id="PS50949">
    <property type="entry name" value="HTH_GNTR"/>
    <property type="match status" value="1"/>
</dbReference>
<dbReference type="PANTHER" id="PTHR46577:SF1">
    <property type="entry name" value="HTH-TYPE TRANSCRIPTIONAL REGULATORY PROTEIN GABR"/>
    <property type="match status" value="1"/>
</dbReference>
<dbReference type="RefSeq" id="WP_167164214.1">
    <property type="nucleotide sequence ID" value="NZ_BAAAOO010000012.1"/>
</dbReference>
<reference evidence="8 9" key="1">
    <citation type="submission" date="2020-02" db="EMBL/GenBank/DDBJ databases">
        <title>Sequencing the genomes of 1000 actinobacteria strains.</title>
        <authorList>
            <person name="Klenk H.-P."/>
        </authorList>
    </citation>
    <scope>NUCLEOTIDE SEQUENCE [LARGE SCALE GENOMIC DNA]</scope>
    <source>
        <strain evidence="8 9">DSM 19609</strain>
    </source>
</reference>
<dbReference type="InterPro" id="IPR051446">
    <property type="entry name" value="HTH_trans_reg/aminotransferase"/>
</dbReference>
<dbReference type="CDD" id="cd07377">
    <property type="entry name" value="WHTH_GntR"/>
    <property type="match status" value="1"/>
</dbReference>
<sequence length="541" mass="56402">MRSVPEITVPLHVDAALRDPLPVQLVGQFRTLIADAVLAPGDAVPSSRALATYLGVSRGSVVAAYDQLLAEGYLSAAAGRSTVVNPQLLRVHPRPARHSRPAPRDPLPELDLRPGQPWTGDVTGPAWRAAWRRASALPVVPSVPPLGLPELRDSWSEHLRRMRAVVCDPGRIAVTSGGREGLSLLLLALGRQVGRPLRVGVEDPGYPSLRRVPPRYGATIVPVAVDDHGLRVDDLPSGPDVPDLLLVTPSHQYPLGGSLPADRRQILLEWARQNQVVIVEDDYDSELRYTSQPLPALAALDDPADGRVVLLGTLSKILTPALAVGFLALPDWLVPAVADTRRELGQPVGLVAQRAVADYLGSGALRLHTQRMRNRYRRLRARVVAELSGVPGLHVHPMDGGLHAVVESSRPTGEVVAELAAAGVWVSPLSEYWAGTGTRQGIVFGFGAVSEEDLVRGLRLIAAAMASTGSTIVSTGSTGVATGSATVSTGSTGVATGSATVSTGSTGVATGSATVSTGSTGVSTGSTGVATDSTVAPISGP</sequence>
<evidence type="ECO:0000256" key="3">
    <source>
        <dbReference type="ARBA" id="ARBA00023015"/>
    </source>
</evidence>
<dbReference type="InterPro" id="IPR036390">
    <property type="entry name" value="WH_DNA-bd_sf"/>
</dbReference>
<gene>
    <name evidence="8" type="ORF">FB473_000322</name>
</gene>
<dbReference type="Gene3D" id="1.10.10.10">
    <property type="entry name" value="Winged helix-like DNA-binding domain superfamily/Winged helix DNA-binding domain"/>
    <property type="match status" value="1"/>
</dbReference>
<dbReference type="SUPFAM" id="SSF46785">
    <property type="entry name" value="Winged helix' DNA-binding domain"/>
    <property type="match status" value="1"/>
</dbReference>
<feature type="region of interest" description="Disordered" evidence="6">
    <location>
        <begin position="484"/>
        <end position="541"/>
    </location>
</feature>
<protein>
    <submittedName>
        <fullName evidence="8">GntR family transcriptional regulator/MocR family aminotransferase</fullName>
    </submittedName>
</protein>
<dbReference type="InterPro" id="IPR000524">
    <property type="entry name" value="Tscrpt_reg_HTH_GntR"/>
</dbReference>
<evidence type="ECO:0000256" key="2">
    <source>
        <dbReference type="ARBA" id="ARBA00022898"/>
    </source>
</evidence>
<dbReference type="InterPro" id="IPR036388">
    <property type="entry name" value="WH-like_DNA-bd_sf"/>
</dbReference>
<keyword evidence="8" id="KW-0808">Transferase</keyword>
<evidence type="ECO:0000256" key="5">
    <source>
        <dbReference type="ARBA" id="ARBA00023163"/>
    </source>
</evidence>
<dbReference type="InterPro" id="IPR004839">
    <property type="entry name" value="Aminotransferase_I/II_large"/>
</dbReference>
<feature type="domain" description="HTH gntR-type" evidence="7">
    <location>
        <begin position="19"/>
        <end position="87"/>
    </location>
</feature>
<evidence type="ECO:0000256" key="4">
    <source>
        <dbReference type="ARBA" id="ARBA00023125"/>
    </source>
</evidence>
<dbReference type="Proteomes" id="UP000749311">
    <property type="component" value="Unassembled WGS sequence"/>
</dbReference>
<keyword evidence="5" id="KW-0804">Transcription</keyword>
<evidence type="ECO:0000256" key="6">
    <source>
        <dbReference type="SAM" id="MobiDB-lite"/>
    </source>
</evidence>
<proteinExistence type="inferred from homology"/>
<dbReference type="InterPro" id="IPR015424">
    <property type="entry name" value="PyrdxlP-dep_Trfase"/>
</dbReference>
<dbReference type="SUPFAM" id="SSF53383">
    <property type="entry name" value="PLP-dependent transferases"/>
    <property type="match status" value="1"/>
</dbReference>
<dbReference type="InterPro" id="IPR015421">
    <property type="entry name" value="PyrdxlP-dep_Trfase_major"/>
</dbReference>
<keyword evidence="3" id="KW-0805">Transcription regulation</keyword>
<evidence type="ECO:0000313" key="9">
    <source>
        <dbReference type="Proteomes" id="UP000749311"/>
    </source>
</evidence>
<dbReference type="EMBL" id="JAAMOZ010000001">
    <property type="protein sequence ID" value="NIH55677.1"/>
    <property type="molecule type" value="Genomic_DNA"/>
</dbReference>
<feature type="compositionally biased region" description="Low complexity" evidence="6">
    <location>
        <begin position="484"/>
        <end position="535"/>
    </location>
</feature>
<keyword evidence="4" id="KW-0238">DNA-binding</keyword>
<accession>A0ABX0SBB1</accession>
<keyword evidence="2" id="KW-0663">Pyridoxal phosphate</keyword>
<keyword evidence="8" id="KW-0032">Aminotransferase</keyword>
<evidence type="ECO:0000313" key="8">
    <source>
        <dbReference type="EMBL" id="NIH55677.1"/>
    </source>
</evidence>
<dbReference type="CDD" id="cd00609">
    <property type="entry name" value="AAT_like"/>
    <property type="match status" value="1"/>
</dbReference>
<evidence type="ECO:0000259" key="7">
    <source>
        <dbReference type="PROSITE" id="PS50949"/>
    </source>
</evidence>
<feature type="compositionally biased region" description="Basic and acidic residues" evidence="6">
    <location>
        <begin position="102"/>
        <end position="112"/>
    </location>
</feature>